<keyword evidence="13" id="KW-1185">Reference proteome</keyword>
<evidence type="ECO:0000256" key="8">
    <source>
        <dbReference type="ARBA" id="ARBA00022989"/>
    </source>
</evidence>
<sequence length="341" mass="37178">MPELPYISVLVAARNEEATIRECLTALADVVYPANRYEVLVGNDGSTDNTARIVQEFIVNKPLFRLIDIIDGPSTAATPASGVATPLNGKANVLAQLAQVAQGDFLFITDADVRVPATWLTGMLAGFGSATGVVTGTTLVAGSGIWARLQASDWLLAFGLIQLGTRLGLPLTGSGNNMAVRRQAYEAVGGFAGLPFSVVEDYTLFQAIVTKGYGYAHCLTTDVLAETAPAPTVATYLQQRKRWMRGAFSLPLPLLGGVLCQYLLVPILLIVCLFSPLAACLIYLAKWLFQNLIFAWVLHRTRQGHRWLDALLYEPYQIVFGAVSMVYYFLPIPIRWKGRTY</sequence>
<dbReference type="InterPro" id="IPR025993">
    <property type="entry name" value="Ceramide_glucosylTrfase"/>
</dbReference>
<organism evidence="12 13">
    <name type="scientific">Fibrivirga algicola</name>
    <dbReference type="NCBI Taxonomy" id="2950420"/>
    <lineage>
        <taxon>Bacteria</taxon>
        <taxon>Pseudomonadati</taxon>
        <taxon>Bacteroidota</taxon>
        <taxon>Cytophagia</taxon>
        <taxon>Cytophagales</taxon>
        <taxon>Spirosomataceae</taxon>
        <taxon>Fibrivirga</taxon>
    </lineage>
</organism>
<dbReference type="Proteomes" id="UP000606008">
    <property type="component" value="Unassembled WGS sequence"/>
</dbReference>
<dbReference type="RefSeq" id="WP_166693847.1">
    <property type="nucleotide sequence ID" value="NZ_WAEL01000011.1"/>
</dbReference>
<dbReference type="InterPro" id="IPR029044">
    <property type="entry name" value="Nucleotide-diphossugar_trans"/>
</dbReference>
<keyword evidence="5" id="KW-0328">Glycosyltransferase</keyword>
<feature type="transmembrane region" description="Helical" evidence="10">
    <location>
        <begin position="310"/>
        <end position="330"/>
    </location>
</feature>
<dbReference type="InterPro" id="IPR001173">
    <property type="entry name" value="Glyco_trans_2-like"/>
</dbReference>
<evidence type="ECO:0000256" key="4">
    <source>
        <dbReference type="ARBA" id="ARBA00006739"/>
    </source>
</evidence>
<evidence type="ECO:0000313" key="12">
    <source>
        <dbReference type="EMBL" id="NID13258.1"/>
    </source>
</evidence>
<evidence type="ECO:0000256" key="3">
    <source>
        <dbReference type="ARBA" id="ARBA00004991"/>
    </source>
</evidence>
<gene>
    <name evidence="12" type="ORF">F7231_24010</name>
</gene>
<comment type="subcellular location">
    <subcellularLocation>
        <location evidence="1">Membrane</location>
        <topology evidence="1">Multi-pass membrane protein</topology>
    </subcellularLocation>
</comment>
<keyword evidence="6" id="KW-0808">Transferase</keyword>
<accession>A0ABX0QR82</accession>
<dbReference type="Pfam" id="PF13506">
    <property type="entry name" value="Glyco_transf_21"/>
    <property type="match status" value="1"/>
</dbReference>
<dbReference type="EMBL" id="WAEL01000011">
    <property type="protein sequence ID" value="NID13258.1"/>
    <property type="molecule type" value="Genomic_DNA"/>
</dbReference>
<evidence type="ECO:0000256" key="9">
    <source>
        <dbReference type="ARBA" id="ARBA00023136"/>
    </source>
</evidence>
<comment type="caution">
    <text evidence="12">The sequence shown here is derived from an EMBL/GenBank/DDBJ whole genome shotgun (WGS) entry which is preliminary data.</text>
</comment>
<evidence type="ECO:0000256" key="6">
    <source>
        <dbReference type="ARBA" id="ARBA00022679"/>
    </source>
</evidence>
<keyword evidence="9 10" id="KW-0472">Membrane</keyword>
<feature type="transmembrane region" description="Helical" evidence="10">
    <location>
        <begin position="247"/>
        <end position="270"/>
    </location>
</feature>
<evidence type="ECO:0000256" key="2">
    <source>
        <dbReference type="ARBA" id="ARBA00004760"/>
    </source>
</evidence>
<evidence type="ECO:0000259" key="11">
    <source>
        <dbReference type="Pfam" id="PF00535"/>
    </source>
</evidence>
<comment type="similarity">
    <text evidence="4">Belongs to the glycosyltransferase 2 family.</text>
</comment>
<reference evidence="13" key="1">
    <citation type="submission" date="2019-09" db="EMBL/GenBank/DDBJ databases">
        <authorList>
            <person name="Jung D.-H."/>
        </authorList>
    </citation>
    <scope>NUCLEOTIDE SEQUENCE [LARGE SCALE GENOMIC DNA]</scope>
    <source>
        <strain evidence="13">JA-25</strain>
    </source>
</reference>
<evidence type="ECO:0000256" key="1">
    <source>
        <dbReference type="ARBA" id="ARBA00004141"/>
    </source>
</evidence>
<dbReference type="Pfam" id="PF00535">
    <property type="entry name" value="Glycos_transf_2"/>
    <property type="match status" value="1"/>
</dbReference>
<keyword evidence="7 10" id="KW-0812">Transmembrane</keyword>
<keyword evidence="8 10" id="KW-1133">Transmembrane helix</keyword>
<evidence type="ECO:0000256" key="10">
    <source>
        <dbReference type="SAM" id="Phobius"/>
    </source>
</evidence>
<feature type="domain" description="Glycosyltransferase 2-like" evidence="11">
    <location>
        <begin position="8"/>
        <end position="67"/>
    </location>
</feature>
<feature type="transmembrane region" description="Helical" evidence="10">
    <location>
        <begin position="276"/>
        <end position="298"/>
    </location>
</feature>
<dbReference type="PANTHER" id="PTHR43630:SF1">
    <property type="entry name" value="POLY-BETA-1,6-N-ACETYL-D-GLUCOSAMINE SYNTHASE"/>
    <property type="match status" value="1"/>
</dbReference>
<proteinExistence type="inferred from homology"/>
<evidence type="ECO:0000313" key="13">
    <source>
        <dbReference type="Proteomes" id="UP000606008"/>
    </source>
</evidence>
<protein>
    <submittedName>
        <fullName evidence="12">Glycosyltransferase</fullName>
    </submittedName>
</protein>
<comment type="pathway">
    <text evidence="2">Lipid metabolism; sphingolipid metabolism.</text>
</comment>
<evidence type="ECO:0000256" key="7">
    <source>
        <dbReference type="ARBA" id="ARBA00022692"/>
    </source>
</evidence>
<reference evidence="13" key="2">
    <citation type="submission" date="2023-07" db="EMBL/GenBank/DDBJ databases">
        <authorList>
            <person name="Jung D.-H."/>
        </authorList>
    </citation>
    <scope>NUCLEOTIDE SEQUENCE [LARGE SCALE GENOMIC DNA]</scope>
    <source>
        <strain evidence="13">JA-25</strain>
    </source>
</reference>
<comment type="pathway">
    <text evidence="3">Sphingolipid metabolism.</text>
</comment>
<dbReference type="PANTHER" id="PTHR43630">
    <property type="entry name" value="POLY-BETA-1,6-N-ACETYL-D-GLUCOSAMINE SYNTHASE"/>
    <property type="match status" value="1"/>
</dbReference>
<dbReference type="Gene3D" id="3.90.550.10">
    <property type="entry name" value="Spore Coat Polysaccharide Biosynthesis Protein SpsA, Chain A"/>
    <property type="match status" value="1"/>
</dbReference>
<dbReference type="SUPFAM" id="SSF53448">
    <property type="entry name" value="Nucleotide-diphospho-sugar transferases"/>
    <property type="match status" value="1"/>
</dbReference>
<evidence type="ECO:0000256" key="5">
    <source>
        <dbReference type="ARBA" id="ARBA00022676"/>
    </source>
</evidence>
<name>A0ABX0QR82_9BACT</name>